<protein>
    <submittedName>
        <fullName evidence="1">Uncharacterized protein</fullName>
    </submittedName>
</protein>
<organism evidence="1">
    <name type="scientific">Athelia psychrophila</name>
    <dbReference type="NCBI Taxonomy" id="1759441"/>
    <lineage>
        <taxon>Eukaryota</taxon>
        <taxon>Fungi</taxon>
        <taxon>Dikarya</taxon>
        <taxon>Basidiomycota</taxon>
        <taxon>Agaricomycotina</taxon>
        <taxon>Agaricomycetes</taxon>
        <taxon>Agaricomycetidae</taxon>
        <taxon>Atheliales</taxon>
        <taxon>Atheliaceae</taxon>
        <taxon>Athelia</taxon>
    </lineage>
</organism>
<reference evidence="1" key="1">
    <citation type="journal article" date="2016" name="Mol. Biol. Evol.">
        <title>Comparative Genomics of Early-Diverging Mushroom-Forming Fungi Provides Insights into the Origins of Lignocellulose Decay Capabilities.</title>
        <authorList>
            <person name="Nagy L.G."/>
            <person name="Riley R."/>
            <person name="Tritt A."/>
            <person name="Adam C."/>
            <person name="Daum C."/>
            <person name="Floudas D."/>
            <person name="Sun H."/>
            <person name="Yadav J.S."/>
            <person name="Pangilinan J."/>
            <person name="Larsson K.H."/>
            <person name="Matsuura K."/>
            <person name="Barry K."/>
            <person name="Labutti K."/>
            <person name="Kuo R."/>
            <person name="Ohm R.A."/>
            <person name="Bhattacharya S.S."/>
            <person name="Shirouzu T."/>
            <person name="Yoshinaga Y."/>
            <person name="Martin F.M."/>
            <person name="Grigoriev I.V."/>
            <person name="Hibbett D.S."/>
        </authorList>
    </citation>
    <scope>NUCLEOTIDE SEQUENCE [LARGE SCALE GENOMIC DNA]</scope>
    <source>
        <strain evidence="1">CBS 109695</strain>
    </source>
</reference>
<accession>A0A166QZG5</accession>
<dbReference type="OrthoDB" id="3263473at2759"/>
<proteinExistence type="predicted"/>
<dbReference type="AlphaFoldDB" id="A0A166QZG5"/>
<gene>
    <name evidence="1" type="ORF">FIBSPDRAFT_730366</name>
</gene>
<sequence length="144" mass="16251">ALRVEWTKAMACGTRWLEEVVVLNEEMHQVLESSSTEQARWRAQVFRRPLLDPADRILHEGLNVYTEEHIAREATILELWGGKWRAIRALANPIVAGDIPDDTDKSVHPGTSETLEIDIEDVGDTVEDDDKFNKSLTITCSIIA</sequence>
<dbReference type="EMBL" id="KV417507">
    <property type="protein sequence ID" value="KZP27734.1"/>
    <property type="molecule type" value="Genomic_DNA"/>
</dbReference>
<dbReference type="STRING" id="436010.A0A166QZG5"/>
<evidence type="ECO:0000313" key="1">
    <source>
        <dbReference type="EMBL" id="KZP27734.1"/>
    </source>
</evidence>
<feature type="non-terminal residue" evidence="1">
    <location>
        <position position="1"/>
    </location>
</feature>
<name>A0A166QZG5_9AGAM</name>